<dbReference type="EMBL" id="MU007080">
    <property type="protein sequence ID" value="KAF2423584.1"/>
    <property type="molecule type" value="Genomic_DNA"/>
</dbReference>
<feature type="compositionally biased region" description="Polar residues" evidence="1">
    <location>
        <begin position="30"/>
        <end position="44"/>
    </location>
</feature>
<sequence>MVLKRIREDVSQNFDLTKRVLGICSTFPTQTQRTRNSMPSTSRSGEIGIPAVDIPPDPTWDPTKITKWDNPLHPPANMAALSSIPHRRKVATSLPGDVAQEEEEDDEAEAECTIFIPHPQRPPSIKAVFYTHLHPTFTQNYQRKDRIACVLHMENITPGTATTIIWCQTLGKEEENGEDEHEAVEIQYNLNDKKGLQPVTMSLWDECLEKPQGWRGRTVDSPYKILRDCGVLARGYFP</sequence>
<organism evidence="2 3">
    <name type="scientific">Tothia fuscella</name>
    <dbReference type="NCBI Taxonomy" id="1048955"/>
    <lineage>
        <taxon>Eukaryota</taxon>
        <taxon>Fungi</taxon>
        <taxon>Dikarya</taxon>
        <taxon>Ascomycota</taxon>
        <taxon>Pezizomycotina</taxon>
        <taxon>Dothideomycetes</taxon>
        <taxon>Pleosporomycetidae</taxon>
        <taxon>Venturiales</taxon>
        <taxon>Cylindrosympodiaceae</taxon>
        <taxon>Tothia</taxon>
    </lineage>
</organism>
<evidence type="ECO:0000313" key="2">
    <source>
        <dbReference type="EMBL" id="KAF2423584.1"/>
    </source>
</evidence>
<accession>A0A9P4TTY0</accession>
<protein>
    <submittedName>
        <fullName evidence="2">Uncharacterized protein</fullName>
    </submittedName>
</protein>
<reference evidence="2" key="1">
    <citation type="journal article" date="2020" name="Stud. Mycol.">
        <title>101 Dothideomycetes genomes: a test case for predicting lifestyles and emergence of pathogens.</title>
        <authorList>
            <person name="Haridas S."/>
            <person name="Albert R."/>
            <person name="Binder M."/>
            <person name="Bloem J."/>
            <person name="Labutti K."/>
            <person name="Salamov A."/>
            <person name="Andreopoulos B."/>
            <person name="Baker S."/>
            <person name="Barry K."/>
            <person name="Bills G."/>
            <person name="Bluhm B."/>
            <person name="Cannon C."/>
            <person name="Castanera R."/>
            <person name="Culley D."/>
            <person name="Daum C."/>
            <person name="Ezra D."/>
            <person name="Gonzalez J."/>
            <person name="Henrissat B."/>
            <person name="Kuo A."/>
            <person name="Liang C."/>
            <person name="Lipzen A."/>
            <person name="Lutzoni F."/>
            <person name="Magnuson J."/>
            <person name="Mondo S."/>
            <person name="Nolan M."/>
            <person name="Ohm R."/>
            <person name="Pangilinan J."/>
            <person name="Park H.-J."/>
            <person name="Ramirez L."/>
            <person name="Alfaro M."/>
            <person name="Sun H."/>
            <person name="Tritt A."/>
            <person name="Yoshinaga Y."/>
            <person name="Zwiers L.-H."/>
            <person name="Turgeon B."/>
            <person name="Goodwin S."/>
            <person name="Spatafora J."/>
            <person name="Crous P."/>
            <person name="Grigoriev I."/>
        </authorList>
    </citation>
    <scope>NUCLEOTIDE SEQUENCE</scope>
    <source>
        <strain evidence="2">CBS 130266</strain>
    </source>
</reference>
<dbReference type="AlphaFoldDB" id="A0A9P4TTY0"/>
<proteinExistence type="predicted"/>
<evidence type="ECO:0000256" key="1">
    <source>
        <dbReference type="SAM" id="MobiDB-lite"/>
    </source>
</evidence>
<keyword evidence="3" id="KW-1185">Reference proteome</keyword>
<name>A0A9P4TTY0_9PEZI</name>
<dbReference type="Proteomes" id="UP000800235">
    <property type="component" value="Unassembled WGS sequence"/>
</dbReference>
<feature type="region of interest" description="Disordered" evidence="1">
    <location>
        <begin position="30"/>
        <end position="56"/>
    </location>
</feature>
<gene>
    <name evidence="2" type="ORF">EJ08DRAFT_444688</name>
</gene>
<evidence type="ECO:0000313" key="3">
    <source>
        <dbReference type="Proteomes" id="UP000800235"/>
    </source>
</evidence>
<comment type="caution">
    <text evidence="2">The sequence shown here is derived from an EMBL/GenBank/DDBJ whole genome shotgun (WGS) entry which is preliminary data.</text>
</comment>